<protein>
    <recommendedName>
        <fullName evidence="2">polynucleotide adenylyltransferase</fullName>
        <ecNumber evidence="2">2.7.7.19</ecNumber>
    </recommendedName>
</protein>
<feature type="compositionally biased region" description="Basic residues" evidence="5">
    <location>
        <begin position="755"/>
        <end position="766"/>
    </location>
</feature>
<dbReference type="EC" id="2.7.7.19" evidence="2"/>
<feature type="region of interest" description="Disordered" evidence="5">
    <location>
        <begin position="230"/>
        <end position="272"/>
    </location>
</feature>
<feature type="compositionally biased region" description="Basic and acidic residues" evidence="5">
    <location>
        <begin position="812"/>
        <end position="825"/>
    </location>
</feature>
<feature type="compositionally biased region" description="Pro residues" evidence="5">
    <location>
        <begin position="679"/>
        <end position="700"/>
    </location>
</feature>
<dbReference type="InterPro" id="IPR054708">
    <property type="entry name" value="MTPAP-like_central"/>
</dbReference>
<feature type="region of interest" description="Disordered" evidence="5">
    <location>
        <begin position="657"/>
        <end position="851"/>
    </location>
</feature>
<evidence type="ECO:0000259" key="7">
    <source>
        <dbReference type="Pfam" id="PF22600"/>
    </source>
</evidence>
<dbReference type="Pfam" id="PF03828">
    <property type="entry name" value="PAP_assoc"/>
    <property type="match status" value="1"/>
</dbReference>
<feature type="compositionally biased region" description="Acidic residues" evidence="5">
    <location>
        <begin position="234"/>
        <end position="257"/>
    </location>
</feature>
<organism evidence="8 9">
    <name type="scientific">Cercospora beticola</name>
    <name type="common">Sugarbeet leaf spot fungus</name>
    <dbReference type="NCBI Taxonomy" id="122368"/>
    <lineage>
        <taxon>Eukaryota</taxon>
        <taxon>Fungi</taxon>
        <taxon>Dikarya</taxon>
        <taxon>Ascomycota</taxon>
        <taxon>Pezizomycotina</taxon>
        <taxon>Dothideomycetes</taxon>
        <taxon>Dothideomycetidae</taxon>
        <taxon>Mycosphaerellales</taxon>
        <taxon>Mycosphaerellaceae</taxon>
        <taxon>Cercospora</taxon>
    </lineage>
</organism>
<name>A0A2G5I1K7_CERBT</name>
<dbReference type="SUPFAM" id="SSF81631">
    <property type="entry name" value="PAP/OAS1 substrate-binding domain"/>
    <property type="match status" value="1"/>
</dbReference>
<dbReference type="Proteomes" id="UP000230605">
    <property type="component" value="Chromosome 2"/>
</dbReference>
<feature type="compositionally biased region" description="Basic and acidic residues" evidence="5">
    <location>
        <begin position="130"/>
        <end position="144"/>
    </location>
</feature>
<dbReference type="PANTHER" id="PTHR23092">
    <property type="entry name" value="POLY(A) RNA POLYMERASE"/>
    <property type="match status" value="1"/>
</dbReference>
<sequence>MGDSYHPPRYRDNRYSDRYSPPPRRDHYDSYRDDHHRDSGYSFRGASERTDSYRPPRSDFTFEAAGPPAPRFPPAPRDHKPPSRRSQDFRRGRGGRGGGRGGRGGRPFVPKPAHKRAILGFTETDEAPEEMFRTSEHAKFRDTDSSDDEDEEDDGADEEHARKRVKTTDAAEQPARPQWSNPDPYSVLPPTDVVTTAKKDIVQTIRKRKAEVAASEAAAANSIKDNADFISFNFDDDEPKEESEAASDSSEGDDEDFIGAPPPPPPQDFVMPTDEELMQNYASAGAGRGKRKRGLEQTLPSSAGTIVDEWLPDGSDMTPWLTSDGGFQSNVGLQLHKEIIDFSHYVAPRPYEQKARRDLIDRIERVVRRAPDGADVQIRSFGSFASDLYLPTADMDLVAVSRSYLSGTRPVFCQTNTKMFKLAALLKRYNIPKDDMVTVITKAKVPILKFVDAKTGIKVDISFENDSGLKALPTFRAWKERFRHMPVLVMIIKQFLIMRGLNEVFLGGIGGFTIICLVTSMLQHMPETDLESDELGYGELLQKFFDLYGNKFDIENTGIMMEPARRFRKGIDHVLCKINYDTLTIVDPNRPENDISGGSRHIDKVFKCFRGAYNEIQRRLNDVRTGKVKSRSILGCILGGNYSSFEAQRSLLHALDSQRSTGVPPAPPPRSYPSYPQYPTQPLPARPPPPARPTYPPPPQLASQSGYASQPYGPTAAGDWSSGTQHATRSKGKKQAGATAAAPPVPQGNGNATAKAKKPKWTKAQRKAAAAAAAEAEGAGAASSSNAPPTQKATTNPTENASTKKQKKKAKKVMEPKLSKNDKPGRKALRERKIATRAAKKTASGIAPSGS</sequence>
<dbReference type="GO" id="GO:0031123">
    <property type="term" value="P:RNA 3'-end processing"/>
    <property type="evidence" value="ECO:0007669"/>
    <property type="project" value="TreeGrafter"/>
</dbReference>
<dbReference type="EMBL" id="LKMD01000102">
    <property type="protein sequence ID" value="PIA98403.1"/>
    <property type="molecule type" value="Genomic_DNA"/>
</dbReference>
<dbReference type="GO" id="GO:0031499">
    <property type="term" value="C:TRAMP complex"/>
    <property type="evidence" value="ECO:0007669"/>
    <property type="project" value="TreeGrafter"/>
</dbReference>
<gene>
    <name evidence="8" type="ORF">CB0940_06079</name>
</gene>
<feature type="domain" description="Poly(A) RNA polymerase mitochondrial-like central palm" evidence="7">
    <location>
        <begin position="335"/>
        <end position="471"/>
    </location>
</feature>
<feature type="compositionally biased region" description="Gly residues" evidence="5">
    <location>
        <begin position="95"/>
        <end position="105"/>
    </location>
</feature>
<evidence type="ECO:0000256" key="2">
    <source>
        <dbReference type="ARBA" id="ARBA00012388"/>
    </source>
</evidence>
<dbReference type="SUPFAM" id="SSF81301">
    <property type="entry name" value="Nucleotidyltransferase"/>
    <property type="match status" value="1"/>
</dbReference>
<accession>A0A2G5I1K7</accession>
<feature type="compositionally biased region" description="Basic and acidic residues" evidence="5">
    <location>
        <begin position="76"/>
        <end position="91"/>
    </location>
</feature>
<evidence type="ECO:0000313" key="8">
    <source>
        <dbReference type="EMBL" id="PIA98403.1"/>
    </source>
</evidence>
<dbReference type="GO" id="GO:1990817">
    <property type="term" value="F:poly(A) RNA polymerase activity"/>
    <property type="evidence" value="ECO:0007669"/>
    <property type="project" value="UniProtKB-EC"/>
</dbReference>
<reference evidence="8 9" key="1">
    <citation type="submission" date="2015-10" db="EMBL/GenBank/DDBJ databases">
        <title>The cercosporin biosynthetic gene cluster was horizontally transferred to several fungal lineages and shown to be expanded in Cercospora beticola based on microsynteny with recipient genomes.</title>
        <authorList>
            <person name="De Jonge R."/>
            <person name="Ebert M.K."/>
            <person name="Suttle J.C."/>
            <person name="Jurick Ii W.M."/>
            <person name="Secor G.A."/>
            <person name="Thomma B.P."/>
            <person name="Van De Peer Y."/>
            <person name="Bolton M.D."/>
        </authorList>
    </citation>
    <scope>NUCLEOTIDE SEQUENCE [LARGE SCALE GENOMIC DNA]</scope>
    <source>
        <strain evidence="8 9">09-40</strain>
    </source>
</reference>
<dbReference type="Gene3D" id="3.30.460.10">
    <property type="entry name" value="Beta Polymerase, domain 2"/>
    <property type="match status" value="1"/>
</dbReference>
<dbReference type="Pfam" id="PF22600">
    <property type="entry name" value="MTPAP-like_central"/>
    <property type="match status" value="1"/>
</dbReference>
<evidence type="ECO:0000259" key="6">
    <source>
        <dbReference type="Pfam" id="PF03828"/>
    </source>
</evidence>
<evidence type="ECO:0000256" key="4">
    <source>
        <dbReference type="ARBA" id="ARBA00022842"/>
    </source>
</evidence>
<evidence type="ECO:0000256" key="3">
    <source>
        <dbReference type="ARBA" id="ARBA00022723"/>
    </source>
</evidence>
<evidence type="ECO:0000313" key="9">
    <source>
        <dbReference type="Proteomes" id="UP000230605"/>
    </source>
</evidence>
<feature type="compositionally biased region" description="Low complexity" evidence="5">
    <location>
        <begin position="767"/>
        <end position="782"/>
    </location>
</feature>
<dbReference type="PANTHER" id="PTHR23092:SF15">
    <property type="entry name" value="INACTIVE NON-CANONICAL POLY(A) RNA POLYMERASE PROTEIN TRF4-2-RELATED"/>
    <property type="match status" value="1"/>
</dbReference>
<dbReference type="InterPro" id="IPR043519">
    <property type="entry name" value="NT_sf"/>
</dbReference>
<dbReference type="GO" id="GO:0046872">
    <property type="term" value="F:metal ion binding"/>
    <property type="evidence" value="ECO:0007669"/>
    <property type="project" value="UniProtKB-KW"/>
</dbReference>
<dbReference type="GO" id="GO:0010605">
    <property type="term" value="P:negative regulation of macromolecule metabolic process"/>
    <property type="evidence" value="ECO:0007669"/>
    <property type="project" value="UniProtKB-ARBA"/>
</dbReference>
<dbReference type="AlphaFoldDB" id="A0A2G5I1K7"/>
<dbReference type="GO" id="GO:0043634">
    <property type="term" value="P:polyadenylation-dependent ncRNA catabolic process"/>
    <property type="evidence" value="ECO:0007669"/>
    <property type="project" value="TreeGrafter"/>
</dbReference>
<dbReference type="InterPro" id="IPR002058">
    <property type="entry name" value="PAP_assoc"/>
</dbReference>
<dbReference type="Gene3D" id="1.10.1410.10">
    <property type="match status" value="1"/>
</dbReference>
<feature type="compositionally biased region" description="Acidic residues" evidence="5">
    <location>
        <begin position="145"/>
        <end position="157"/>
    </location>
</feature>
<evidence type="ECO:0000256" key="1">
    <source>
        <dbReference type="ARBA" id="ARBA00008593"/>
    </source>
</evidence>
<comment type="similarity">
    <text evidence="1">Belongs to the DNA polymerase type-B-like family.</text>
</comment>
<keyword evidence="3" id="KW-0479">Metal-binding</keyword>
<dbReference type="InterPro" id="IPR045862">
    <property type="entry name" value="Trf4-like"/>
</dbReference>
<comment type="caution">
    <text evidence="8">The sequence shown here is derived from an EMBL/GenBank/DDBJ whole genome shotgun (WGS) entry which is preliminary data.</text>
</comment>
<keyword evidence="4" id="KW-0460">Magnesium</keyword>
<feature type="compositionally biased region" description="Basic and acidic residues" evidence="5">
    <location>
        <begin position="9"/>
        <end position="39"/>
    </location>
</feature>
<dbReference type="OrthoDB" id="273917at2759"/>
<proteinExistence type="inferred from homology"/>
<feature type="domain" description="PAP-associated" evidence="6">
    <location>
        <begin position="538"/>
        <end position="593"/>
    </location>
</feature>
<feature type="compositionally biased region" description="Basic and acidic residues" evidence="5">
    <location>
        <begin position="158"/>
        <end position="169"/>
    </location>
</feature>
<dbReference type="GO" id="GO:0005730">
    <property type="term" value="C:nucleolus"/>
    <property type="evidence" value="ECO:0007669"/>
    <property type="project" value="TreeGrafter"/>
</dbReference>
<feature type="compositionally biased region" description="Polar residues" evidence="5">
    <location>
        <begin position="783"/>
        <end position="803"/>
    </location>
</feature>
<feature type="region of interest" description="Disordered" evidence="5">
    <location>
        <begin position="1"/>
        <end position="192"/>
    </location>
</feature>
<feature type="compositionally biased region" description="Basic and acidic residues" evidence="5">
    <location>
        <begin position="46"/>
        <end position="57"/>
    </location>
</feature>
<dbReference type="GO" id="GO:0003729">
    <property type="term" value="F:mRNA binding"/>
    <property type="evidence" value="ECO:0007669"/>
    <property type="project" value="TreeGrafter"/>
</dbReference>
<evidence type="ECO:0000256" key="5">
    <source>
        <dbReference type="SAM" id="MobiDB-lite"/>
    </source>
</evidence>
<dbReference type="CDD" id="cd05402">
    <property type="entry name" value="NT_PAP_TUTase"/>
    <property type="match status" value="1"/>
</dbReference>